<proteinExistence type="predicted"/>
<protein>
    <submittedName>
        <fullName evidence="1">Uncharacterized protein</fullName>
    </submittedName>
</protein>
<organism evidence="1">
    <name type="scientific">Arion vulgaris</name>
    <dbReference type="NCBI Taxonomy" id="1028688"/>
    <lineage>
        <taxon>Eukaryota</taxon>
        <taxon>Metazoa</taxon>
        <taxon>Spiralia</taxon>
        <taxon>Lophotrochozoa</taxon>
        <taxon>Mollusca</taxon>
        <taxon>Gastropoda</taxon>
        <taxon>Heterobranchia</taxon>
        <taxon>Euthyneura</taxon>
        <taxon>Panpulmonata</taxon>
        <taxon>Eupulmonata</taxon>
        <taxon>Stylommatophora</taxon>
        <taxon>Helicina</taxon>
        <taxon>Arionoidea</taxon>
        <taxon>Arionidae</taxon>
        <taxon>Arion</taxon>
    </lineage>
</organism>
<dbReference type="AlphaFoldDB" id="A0A0B6YYG4"/>
<feature type="non-terminal residue" evidence="1">
    <location>
        <position position="1"/>
    </location>
</feature>
<accession>A0A0B6YYG4</accession>
<reference evidence="1" key="1">
    <citation type="submission" date="2014-12" db="EMBL/GenBank/DDBJ databases">
        <title>Insight into the proteome of Arion vulgaris.</title>
        <authorList>
            <person name="Aradska J."/>
            <person name="Bulat T."/>
            <person name="Smidak R."/>
            <person name="Sarate P."/>
            <person name="Gangsoo J."/>
            <person name="Sialana F."/>
            <person name="Bilban M."/>
            <person name="Lubec G."/>
        </authorList>
    </citation>
    <scope>NUCLEOTIDE SEQUENCE</scope>
    <source>
        <tissue evidence="1">Skin</tissue>
    </source>
</reference>
<sequence length="56" mass="6498">LFRSVDSKPICIEKLNIICQVSNLVHSVLMDVFNIQNKISQFNLHVELHQGQLFDM</sequence>
<evidence type="ECO:0000313" key="1">
    <source>
        <dbReference type="EMBL" id="CEK60500.1"/>
    </source>
</evidence>
<name>A0A0B6YYG4_9EUPU</name>
<dbReference type="EMBL" id="HACG01013635">
    <property type="protein sequence ID" value="CEK60500.1"/>
    <property type="molecule type" value="Transcribed_RNA"/>
</dbReference>
<gene>
    <name evidence="1" type="primary">ORF39564</name>
</gene>